<evidence type="ECO:0000256" key="8">
    <source>
        <dbReference type="ARBA" id="ARBA00038436"/>
    </source>
</evidence>
<dbReference type="InterPro" id="IPR055348">
    <property type="entry name" value="DctQ"/>
</dbReference>
<comment type="similarity">
    <text evidence="8 9">Belongs to the TRAP transporter small permease family.</text>
</comment>
<keyword evidence="6 9" id="KW-1133">Transmembrane helix</keyword>
<evidence type="ECO:0000256" key="5">
    <source>
        <dbReference type="ARBA" id="ARBA00022692"/>
    </source>
</evidence>
<evidence type="ECO:0000256" key="9">
    <source>
        <dbReference type="RuleBase" id="RU369079"/>
    </source>
</evidence>
<comment type="subunit">
    <text evidence="9">The complex comprises the extracytoplasmic solute receptor protein and the two transmembrane proteins.</text>
</comment>
<comment type="caution">
    <text evidence="11">The sequence shown here is derived from an EMBL/GenBank/DDBJ whole genome shotgun (WGS) entry which is preliminary data.</text>
</comment>
<evidence type="ECO:0000256" key="2">
    <source>
        <dbReference type="ARBA" id="ARBA00022448"/>
    </source>
</evidence>
<feature type="transmembrane region" description="Helical" evidence="9">
    <location>
        <begin position="140"/>
        <end position="161"/>
    </location>
</feature>
<dbReference type="RefSeq" id="WP_271088171.1">
    <property type="nucleotide sequence ID" value="NZ_JAPJZH010000002.1"/>
</dbReference>
<evidence type="ECO:0000256" key="7">
    <source>
        <dbReference type="ARBA" id="ARBA00023136"/>
    </source>
</evidence>
<sequence>MSDETPSTLVWLDRQLGRVAGLLAIIGAVSIVGLMLITIAAVTWRYGLNDPIFGIEDLSVVTLTLVAGAAVAYGARHNAHVSVDVISYFFGRRVTRYTDTVMRILAAAIAGLSTYALFGAACGIEKACITNNFSIEHRPFYYFLGVTLGVYTLHLLLRLAIGLSHFSGEDPNEIGD</sequence>
<evidence type="ECO:0000256" key="3">
    <source>
        <dbReference type="ARBA" id="ARBA00022475"/>
    </source>
</evidence>
<evidence type="ECO:0000256" key="6">
    <source>
        <dbReference type="ARBA" id="ARBA00022989"/>
    </source>
</evidence>
<name>A0ABT4VKK9_9HYPH</name>
<feature type="transmembrane region" description="Helical" evidence="9">
    <location>
        <begin position="58"/>
        <end position="75"/>
    </location>
</feature>
<keyword evidence="3" id="KW-1003">Cell membrane</keyword>
<protein>
    <recommendedName>
        <fullName evidence="9">TRAP transporter small permease protein</fullName>
    </recommendedName>
</protein>
<reference evidence="11" key="1">
    <citation type="submission" date="2022-11" db="EMBL/GenBank/DDBJ databases">
        <title>Hoeflea poritis sp. nov., isolated from scleractinian coral Porites lutea.</title>
        <authorList>
            <person name="Zhang G."/>
            <person name="Wei Q."/>
            <person name="Cai L."/>
        </authorList>
    </citation>
    <scope>NUCLEOTIDE SEQUENCE</scope>
    <source>
        <strain evidence="11">E7-10</strain>
    </source>
</reference>
<feature type="transmembrane region" description="Helical" evidence="9">
    <location>
        <begin position="104"/>
        <end position="128"/>
    </location>
</feature>
<comment type="function">
    <text evidence="9">Part of the tripartite ATP-independent periplasmic (TRAP) transport system.</text>
</comment>
<keyword evidence="2 9" id="KW-0813">Transport</keyword>
<dbReference type="PANTHER" id="PTHR35011">
    <property type="entry name" value="2,3-DIKETO-L-GULONATE TRAP TRANSPORTER SMALL PERMEASE PROTEIN YIAM"/>
    <property type="match status" value="1"/>
</dbReference>
<accession>A0ABT4VKK9</accession>
<evidence type="ECO:0000259" key="10">
    <source>
        <dbReference type="Pfam" id="PF04290"/>
    </source>
</evidence>
<dbReference type="InterPro" id="IPR007387">
    <property type="entry name" value="TRAP_DctQ"/>
</dbReference>
<evidence type="ECO:0000313" key="12">
    <source>
        <dbReference type="Proteomes" id="UP001148313"/>
    </source>
</evidence>
<dbReference type="Proteomes" id="UP001148313">
    <property type="component" value="Unassembled WGS sequence"/>
</dbReference>
<feature type="domain" description="Tripartite ATP-independent periplasmic transporters DctQ component" evidence="10">
    <location>
        <begin position="34"/>
        <end position="160"/>
    </location>
</feature>
<organism evidence="11 12">
    <name type="scientific">Hoeflea poritis</name>
    <dbReference type="NCBI Taxonomy" id="2993659"/>
    <lineage>
        <taxon>Bacteria</taxon>
        <taxon>Pseudomonadati</taxon>
        <taxon>Pseudomonadota</taxon>
        <taxon>Alphaproteobacteria</taxon>
        <taxon>Hyphomicrobiales</taxon>
        <taxon>Rhizobiaceae</taxon>
        <taxon>Hoeflea</taxon>
    </lineage>
</organism>
<keyword evidence="7 9" id="KW-0472">Membrane</keyword>
<evidence type="ECO:0000313" key="11">
    <source>
        <dbReference type="EMBL" id="MDA4844642.1"/>
    </source>
</evidence>
<dbReference type="EMBL" id="JAPJZH010000002">
    <property type="protein sequence ID" value="MDA4844642.1"/>
    <property type="molecule type" value="Genomic_DNA"/>
</dbReference>
<feature type="transmembrane region" description="Helical" evidence="9">
    <location>
        <begin position="20"/>
        <end position="46"/>
    </location>
</feature>
<proteinExistence type="inferred from homology"/>
<dbReference type="Pfam" id="PF04290">
    <property type="entry name" value="DctQ"/>
    <property type="match status" value="1"/>
</dbReference>
<evidence type="ECO:0000256" key="4">
    <source>
        <dbReference type="ARBA" id="ARBA00022519"/>
    </source>
</evidence>
<gene>
    <name evidence="11" type="ORF">OOZ53_04735</name>
</gene>
<dbReference type="PANTHER" id="PTHR35011:SF10">
    <property type="entry name" value="TRAP TRANSPORTER SMALL PERMEASE PROTEIN"/>
    <property type="match status" value="1"/>
</dbReference>
<keyword evidence="5 9" id="KW-0812">Transmembrane</keyword>
<keyword evidence="4 9" id="KW-0997">Cell inner membrane</keyword>
<evidence type="ECO:0000256" key="1">
    <source>
        <dbReference type="ARBA" id="ARBA00004429"/>
    </source>
</evidence>
<keyword evidence="12" id="KW-1185">Reference proteome</keyword>
<comment type="subcellular location">
    <subcellularLocation>
        <location evidence="1 9">Cell inner membrane</location>
        <topology evidence="1 9">Multi-pass membrane protein</topology>
    </subcellularLocation>
</comment>